<accession>A0A0B0IBL9</accession>
<organism evidence="1 2">
    <name type="scientific">Halalkalibacter okhensis</name>
    <dbReference type="NCBI Taxonomy" id="333138"/>
    <lineage>
        <taxon>Bacteria</taxon>
        <taxon>Bacillati</taxon>
        <taxon>Bacillota</taxon>
        <taxon>Bacilli</taxon>
        <taxon>Bacillales</taxon>
        <taxon>Bacillaceae</taxon>
        <taxon>Halalkalibacter</taxon>
    </lineage>
</organism>
<dbReference type="EMBL" id="JRJU01000032">
    <property type="protein sequence ID" value="KHF38695.1"/>
    <property type="molecule type" value="Genomic_DNA"/>
</dbReference>
<proteinExistence type="predicted"/>
<comment type="caution">
    <text evidence="1">The sequence shown here is derived from an EMBL/GenBank/DDBJ whole genome shotgun (WGS) entry which is preliminary data.</text>
</comment>
<dbReference type="RefSeq" id="WP_034632068.1">
    <property type="nucleotide sequence ID" value="NZ_JRJU01000032.1"/>
</dbReference>
<sequence>MIGNEERTKALALSTFSDYHTTAMVTASLAKIALQKELKGIVCPFEVTNVDELLSVMNGSNVRIEERAIVR</sequence>
<evidence type="ECO:0000313" key="1">
    <source>
        <dbReference type="EMBL" id="KHF38695.1"/>
    </source>
</evidence>
<gene>
    <name evidence="1" type="ORF">LQ50_19660</name>
</gene>
<dbReference type="AlphaFoldDB" id="A0A0B0IBL9"/>
<evidence type="ECO:0000313" key="2">
    <source>
        <dbReference type="Proteomes" id="UP000030832"/>
    </source>
</evidence>
<dbReference type="STRING" id="333138.LQ50_19660"/>
<reference evidence="1 2" key="1">
    <citation type="submission" date="2014-09" db="EMBL/GenBank/DDBJ databases">
        <title>Genome sequencing and annotation of Bacillus Okhensis strain Kh10-101T.</title>
        <authorList>
            <person name="Prakash J.S."/>
        </authorList>
    </citation>
    <scope>NUCLEOTIDE SEQUENCE [LARGE SCALE GENOMIC DNA]</scope>
    <source>
        <strain evidence="2">Kh10-101T</strain>
    </source>
</reference>
<keyword evidence="2" id="KW-1185">Reference proteome</keyword>
<name>A0A0B0IBL9_9BACI</name>
<protein>
    <recommendedName>
        <fullName evidence="3">Saccharopine dehydrogenase-like C-terminal domain-containing protein</fullName>
    </recommendedName>
</protein>
<dbReference type="Proteomes" id="UP000030832">
    <property type="component" value="Unassembled WGS sequence"/>
</dbReference>
<dbReference type="OrthoDB" id="2666787at2"/>
<evidence type="ECO:0008006" key="3">
    <source>
        <dbReference type="Google" id="ProtNLM"/>
    </source>
</evidence>